<evidence type="ECO:0000313" key="4">
    <source>
        <dbReference type="Proteomes" id="UP000078340"/>
    </source>
</evidence>
<dbReference type="EMBL" id="LSBH01000002">
    <property type="protein sequence ID" value="OAQ85123.1"/>
    <property type="molecule type" value="Genomic_DNA"/>
</dbReference>
<feature type="compositionally biased region" description="Basic and acidic residues" evidence="1">
    <location>
        <begin position="154"/>
        <end position="167"/>
    </location>
</feature>
<dbReference type="Proteomes" id="UP000078240">
    <property type="component" value="Unassembled WGS sequence"/>
</dbReference>
<dbReference type="Proteomes" id="UP000078340">
    <property type="component" value="Unassembled WGS sequence"/>
</dbReference>
<dbReference type="EMBL" id="LSBI01000005">
    <property type="protein sequence ID" value="OAQ89669.1"/>
    <property type="molecule type" value="Genomic_DNA"/>
</dbReference>
<feature type="region of interest" description="Disordered" evidence="1">
    <location>
        <begin position="154"/>
        <end position="272"/>
    </location>
</feature>
<name>A0A179HJM6_PURLI</name>
<comment type="caution">
    <text evidence="3">The sequence shown here is derived from an EMBL/GenBank/DDBJ whole genome shotgun (WGS) entry which is preliminary data.</text>
</comment>
<accession>A0A179HJM6</accession>
<reference evidence="3 4" key="1">
    <citation type="submission" date="2016-02" db="EMBL/GenBank/DDBJ databases">
        <title>Biosynthesis of antibiotic leucinostatins and their inhibition on Phytophthora in bio-control Purpureocillium lilacinum.</title>
        <authorList>
            <person name="Wang G."/>
            <person name="Liu Z."/>
            <person name="Lin R."/>
            <person name="Li E."/>
            <person name="Mao Z."/>
            <person name="Ling J."/>
            <person name="Yin W."/>
            <person name="Xie B."/>
        </authorList>
    </citation>
    <scope>NUCLEOTIDE SEQUENCE [LARGE SCALE GENOMIC DNA]</scope>
    <source>
        <strain evidence="2">PLBJ-1</strain>
        <strain evidence="3">PLFJ-1</strain>
    </source>
</reference>
<dbReference type="RefSeq" id="XP_018178388.1">
    <property type="nucleotide sequence ID" value="XM_018323158.1"/>
</dbReference>
<proteinExistence type="predicted"/>
<dbReference type="GeneID" id="28888207"/>
<gene>
    <name evidence="2" type="ORF">VFPBJ_03896</name>
    <name evidence="3" type="ORF">VFPFJ_06083</name>
</gene>
<organism evidence="3 4">
    <name type="scientific">Purpureocillium lilacinum</name>
    <name type="common">Paecilomyces lilacinus</name>
    <dbReference type="NCBI Taxonomy" id="33203"/>
    <lineage>
        <taxon>Eukaryota</taxon>
        <taxon>Fungi</taxon>
        <taxon>Dikarya</taxon>
        <taxon>Ascomycota</taxon>
        <taxon>Pezizomycotina</taxon>
        <taxon>Sordariomycetes</taxon>
        <taxon>Hypocreomycetidae</taxon>
        <taxon>Hypocreales</taxon>
        <taxon>Ophiocordycipitaceae</taxon>
        <taxon>Purpureocillium</taxon>
    </lineage>
</organism>
<protein>
    <submittedName>
        <fullName evidence="3">Uncharacterized protein</fullName>
    </submittedName>
</protein>
<evidence type="ECO:0000313" key="3">
    <source>
        <dbReference type="EMBL" id="OAQ89669.1"/>
    </source>
</evidence>
<evidence type="ECO:0000256" key="1">
    <source>
        <dbReference type="SAM" id="MobiDB-lite"/>
    </source>
</evidence>
<dbReference type="AlphaFoldDB" id="A0A179HJM6"/>
<sequence>MANMSLNLKNVDRRDDPRCRGAIENDSLLNELQSDFHEGGMNTLNAIILPSDTTRPGRRGFCMMPTPRQNFLIEPVLKRDGVVVTMRGDELPIVIPILAHEVFHWFGLTHVPFRSSSPVKVENLMTSSTAGASEHDLSEEQKRVARQWGYIRDHGQEDRTGLDHDVSDPPPTGVGGTYAPGSGPMPDPQAGNGPPVEGNNGLEGGGPRAKATCGDAGSGGRAPDGSHLEDGNAAGSAGNRLGDGGLPGGAPPVPGDKHQEVSWLSGQYRRSK</sequence>
<dbReference type="KEGG" id="plj:28888207"/>
<evidence type="ECO:0000313" key="2">
    <source>
        <dbReference type="EMBL" id="OAQ85123.1"/>
    </source>
</evidence>